<proteinExistence type="inferred from homology"/>
<dbReference type="GO" id="GO:0006817">
    <property type="term" value="P:phosphate ion transport"/>
    <property type="evidence" value="ECO:0007669"/>
    <property type="project" value="UniProtKB-UniRule"/>
</dbReference>
<name>A0A1M7SP25_9BACT</name>
<dbReference type="AlphaFoldDB" id="A0A1M7SP25"/>
<dbReference type="CDD" id="cd13653">
    <property type="entry name" value="PBP2_phosphate_like_1"/>
    <property type="match status" value="1"/>
</dbReference>
<dbReference type="GO" id="GO:0042301">
    <property type="term" value="F:phosphate ion binding"/>
    <property type="evidence" value="ECO:0007669"/>
    <property type="project" value="UniProtKB-UniRule"/>
</dbReference>
<reference evidence="6 7" key="1">
    <citation type="submission" date="2016-12" db="EMBL/GenBank/DDBJ databases">
        <authorList>
            <person name="Song W.-J."/>
            <person name="Kurnit D.M."/>
        </authorList>
    </citation>
    <scope>NUCLEOTIDE SEQUENCE [LARGE SCALE GENOMIC DNA]</scope>
    <source>
        <strain evidence="6 7">DSM 11393</strain>
    </source>
</reference>
<evidence type="ECO:0000256" key="4">
    <source>
        <dbReference type="RuleBase" id="RU367119"/>
    </source>
</evidence>
<dbReference type="SUPFAM" id="SSF53850">
    <property type="entry name" value="Periplasmic binding protein-like II"/>
    <property type="match status" value="1"/>
</dbReference>
<feature type="signal peptide" evidence="4">
    <location>
        <begin position="1"/>
        <end position="22"/>
    </location>
</feature>
<dbReference type="InterPro" id="IPR024370">
    <property type="entry name" value="PBP_domain"/>
</dbReference>
<dbReference type="PANTHER" id="PTHR30570">
    <property type="entry name" value="PERIPLASMIC PHOSPHATE BINDING COMPONENT OF PHOSPHATE ABC TRANSPORTER"/>
    <property type="match status" value="1"/>
</dbReference>
<accession>A0A1M7SP25</accession>
<dbReference type="InterPro" id="IPR050811">
    <property type="entry name" value="Phosphate_ABC_transporter"/>
</dbReference>
<dbReference type="PANTHER" id="PTHR30570:SF1">
    <property type="entry name" value="PHOSPHATE-BINDING PROTEIN PSTS"/>
    <property type="match status" value="1"/>
</dbReference>
<evidence type="ECO:0000256" key="2">
    <source>
        <dbReference type="ARBA" id="ARBA00022448"/>
    </source>
</evidence>
<dbReference type="NCBIfam" id="TIGR02136">
    <property type="entry name" value="ptsS_2"/>
    <property type="match status" value="1"/>
</dbReference>
<keyword evidence="7" id="KW-1185">Reference proteome</keyword>
<feature type="chain" id="PRO_5027137484" description="Phosphate-binding protein" evidence="4">
    <location>
        <begin position="23"/>
        <end position="272"/>
    </location>
</feature>
<evidence type="ECO:0000259" key="5">
    <source>
        <dbReference type="Pfam" id="PF12849"/>
    </source>
</evidence>
<comment type="similarity">
    <text evidence="1 4">Belongs to the PstS family.</text>
</comment>
<dbReference type="STRING" id="1121455.SAMN02745728_01104"/>
<dbReference type="OrthoDB" id="9783488at2"/>
<keyword evidence="3 4" id="KW-0732">Signal</keyword>
<evidence type="ECO:0000256" key="1">
    <source>
        <dbReference type="ARBA" id="ARBA00008725"/>
    </source>
</evidence>
<dbReference type="Proteomes" id="UP000186469">
    <property type="component" value="Unassembled WGS sequence"/>
</dbReference>
<keyword evidence="2 4" id="KW-0813">Transport</keyword>
<feature type="domain" description="PBP" evidence="5">
    <location>
        <begin position="24"/>
        <end position="256"/>
    </location>
</feature>
<dbReference type="Pfam" id="PF12849">
    <property type="entry name" value="PBP_like_2"/>
    <property type="match status" value="1"/>
</dbReference>
<protein>
    <recommendedName>
        <fullName evidence="4">Phosphate-binding protein</fullName>
    </recommendedName>
</protein>
<evidence type="ECO:0000313" key="6">
    <source>
        <dbReference type="EMBL" id="SHN60241.1"/>
    </source>
</evidence>
<evidence type="ECO:0000313" key="7">
    <source>
        <dbReference type="Proteomes" id="UP000186469"/>
    </source>
</evidence>
<comment type="function">
    <text evidence="4">Involved in the system for phosphate transport across the cytoplasmic membrane.</text>
</comment>
<keyword evidence="4" id="KW-0592">Phosphate transport</keyword>
<dbReference type="InterPro" id="IPR011862">
    <property type="entry name" value="Phos-bd"/>
</dbReference>
<dbReference type="EMBL" id="FRDI01000004">
    <property type="protein sequence ID" value="SHN60241.1"/>
    <property type="molecule type" value="Genomic_DNA"/>
</dbReference>
<dbReference type="Gene3D" id="3.40.190.10">
    <property type="entry name" value="Periplasmic binding protein-like II"/>
    <property type="match status" value="2"/>
</dbReference>
<evidence type="ECO:0000256" key="3">
    <source>
        <dbReference type="ARBA" id="ARBA00022729"/>
    </source>
</evidence>
<gene>
    <name evidence="6" type="ORF">SAMN02745728_01104</name>
</gene>
<dbReference type="RefSeq" id="WP_072696788.1">
    <property type="nucleotide sequence ID" value="NZ_FRDI01000004.1"/>
</dbReference>
<sequence length="272" mass="29362">MKNILVSCLTLLSIVFSSTAFASSNEVKINGSTTVLPVIQKAGEVFMKNNPSVTVSISGGGSGNGIKALNEKLCDIAMSSRDIKSTEIEDAKKRGVTPTRFAVAWDAIVPIVHPSNPVKSVSIEQLRDIYSGRITNWKDLGGVDGKIVVTSRDTSSGTYESWAELVMHKEKVSPAALLQASSGAVVTSITKNKRAIGYVGFGYLNKNIKALTVNDVEASASSVLEKKWPISRELYLFTDGEPKDSVKAFIDFMFDPQKGQKIVKEVGFIPVK</sequence>
<organism evidence="6 7">
    <name type="scientific">Desulfovibrio litoralis DSM 11393</name>
    <dbReference type="NCBI Taxonomy" id="1121455"/>
    <lineage>
        <taxon>Bacteria</taxon>
        <taxon>Pseudomonadati</taxon>
        <taxon>Thermodesulfobacteriota</taxon>
        <taxon>Desulfovibrionia</taxon>
        <taxon>Desulfovibrionales</taxon>
        <taxon>Desulfovibrionaceae</taxon>
        <taxon>Desulfovibrio</taxon>
    </lineage>
</organism>